<dbReference type="GO" id="GO:0005524">
    <property type="term" value="F:ATP binding"/>
    <property type="evidence" value="ECO:0007669"/>
    <property type="project" value="UniProtKB-KW"/>
</dbReference>
<comment type="similarity">
    <text evidence="1">Belongs to the ABC transporter superfamily.</text>
</comment>
<dbReference type="CDD" id="cd03224">
    <property type="entry name" value="ABC_TM1139_LivF_branched"/>
    <property type="match status" value="1"/>
</dbReference>
<reference evidence="7 8" key="1">
    <citation type="submission" date="2019-08" db="EMBL/GenBank/DDBJ databases">
        <title>Archaea genome.</title>
        <authorList>
            <person name="Kajale S."/>
            <person name="Shouche Y."/>
            <person name="Deshpande N."/>
            <person name="Sharma A."/>
        </authorList>
    </citation>
    <scope>NUCLEOTIDE SEQUENCE [LARGE SCALE GENOMIC DNA]</scope>
    <source>
        <strain evidence="7 8">ESP3B_9</strain>
    </source>
</reference>
<dbReference type="PROSITE" id="PS50893">
    <property type="entry name" value="ABC_TRANSPORTER_2"/>
    <property type="match status" value="1"/>
</dbReference>
<dbReference type="InterPro" id="IPR003593">
    <property type="entry name" value="AAA+_ATPase"/>
</dbReference>
<dbReference type="Proteomes" id="UP000324104">
    <property type="component" value="Unassembled WGS sequence"/>
</dbReference>
<protein>
    <submittedName>
        <fullName evidence="7">ABC transporter ATP-binding protein</fullName>
    </submittedName>
</protein>
<gene>
    <name evidence="7" type="ORF">FYC77_00685</name>
</gene>
<name>A0A5D5ARW3_9EURY</name>
<dbReference type="Gene3D" id="3.40.50.300">
    <property type="entry name" value="P-loop containing nucleotide triphosphate hydrolases"/>
    <property type="match status" value="1"/>
</dbReference>
<dbReference type="PANTHER" id="PTHR43820:SF4">
    <property type="entry name" value="HIGH-AFFINITY BRANCHED-CHAIN AMINO ACID TRANSPORT ATP-BINDING PROTEIN LIVF"/>
    <property type="match status" value="1"/>
</dbReference>
<keyword evidence="2" id="KW-0813">Transport</keyword>
<sequence>MDSEKHTSERNALEANEISAGYGEAQVLRDLSFELQEGEILSIVGPNGAGKTTLMRVLMGLIGPTNGSVRLYGDQITDLPAHERLGHGLALVSEERNLFREMSVKENLVMGSYSERGKNRGERLERVFDLFPRLEERQDQHAGTLSGGEAQMLAIGRSLMTDIRILMLDEPSLGLAPKLVPELFDKIREINDDGISIVLVEQRAQEALQLADSGCLLENGAIVHRGAAAEMLDDEDVIEKYLGGA</sequence>
<dbReference type="GO" id="GO:0015807">
    <property type="term" value="P:L-amino acid transport"/>
    <property type="evidence" value="ECO:0007669"/>
    <property type="project" value="TreeGrafter"/>
</dbReference>
<evidence type="ECO:0000313" key="8">
    <source>
        <dbReference type="Proteomes" id="UP000324104"/>
    </source>
</evidence>
<dbReference type="InterPro" id="IPR052156">
    <property type="entry name" value="BCAA_Transport_ATP-bd_LivF"/>
</dbReference>
<evidence type="ECO:0000313" key="7">
    <source>
        <dbReference type="EMBL" id="TYT63773.1"/>
    </source>
</evidence>
<organism evidence="7 8">
    <name type="scientific">Natrialba swarupiae</name>
    <dbReference type="NCBI Taxonomy" id="2448032"/>
    <lineage>
        <taxon>Archaea</taxon>
        <taxon>Methanobacteriati</taxon>
        <taxon>Methanobacteriota</taxon>
        <taxon>Stenosarchaea group</taxon>
        <taxon>Halobacteria</taxon>
        <taxon>Halobacteriales</taxon>
        <taxon>Natrialbaceae</taxon>
        <taxon>Natrialba</taxon>
    </lineage>
</organism>
<dbReference type="AlphaFoldDB" id="A0A5D5ARW3"/>
<proteinExistence type="inferred from homology"/>
<dbReference type="InterPro" id="IPR017871">
    <property type="entry name" value="ABC_transporter-like_CS"/>
</dbReference>
<dbReference type="Pfam" id="PF00005">
    <property type="entry name" value="ABC_tran"/>
    <property type="match status" value="1"/>
</dbReference>
<dbReference type="InterPro" id="IPR003439">
    <property type="entry name" value="ABC_transporter-like_ATP-bd"/>
</dbReference>
<evidence type="ECO:0000256" key="1">
    <source>
        <dbReference type="ARBA" id="ARBA00005417"/>
    </source>
</evidence>
<dbReference type="GO" id="GO:0015658">
    <property type="term" value="F:branched-chain amino acid transmembrane transporter activity"/>
    <property type="evidence" value="ECO:0007669"/>
    <property type="project" value="TreeGrafter"/>
</dbReference>
<dbReference type="GO" id="GO:0016887">
    <property type="term" value="F:ATP hydrolysis activity"/>
    <property type="evidence" value="ECO:0007669"/>
    <property type="project" value="InterPro"/>
</dbReference>
<evidence type="ECO:0000259" key="6">
    <source>
        <dbReference type="PROSITE" id="PS50893"/>
    </source>
</evidence>
<keyword evidence="5" id="KW-0029">Amino-acid transport</keyword>
<dbReference type="EMBL" id="VTAW01000001">
    <property type="protein sequence ID" value="TYT63773.1"/>
    <property type="molecule type" value="Genomic_DNA"/>
</dbReference>
<dbReference type="PANTHER" id="PTHR43820">
    <property type="entry name" value="HIGH-AFFINITY BRANCHED-CHAIN AMINO ACID TRANSPORT ATP-BINDING PROTEIN LIVF"/>
    <property type="match status" value="1"/>
</dbReference>
<dbReference type="PROSITE" id="PS00211">
    <property type="entry name" value="ABC_TRANSPORTER_1"/>
    <property type="match status" value="1"/>
</dbReference>
<dbReference type="RefSeq" id="WP_149079580.1">
    <property type="nucleotide sequence ID" value="NZ_VTAW01000001.1"/>
</dbReference>
<keyword evidence="3" id="KW-0547">Nucleotide-binding</keyword>
<keyword evidence="4 7" id="KW-0067">ATP-binding</keyword>
<evidence type="ECO:0000256" key="4">
    <source>
        <dbReference type="ARBA" id="ARBA00022840"/>
    </source>
</evidence>
<evidence type="ECO:0000256" key="5">
    <source>
        <dbReference type="ARBA" id="ARBA00022970"/>
    </source>
</evidence>
<comment type="caution">
    <text evidence="7">The sequence shown here is derived from an EMBL/GenBank/DDBJ whole genome shotgun (WGS) entry which is preliminary data.</text>
</comment>
<evidence type="ECO:0000256" key="2">
    <source>
        <dbReference type="ARBA" id="ARBA00022448"/>
    </source>
</evidence>
<accession>A0A5D5ARW3</accession>
<dbReference type="InterPro" id="IPR027417">
    <property type="entry name" value="P-loop_NTPase"/>
</dbReference>
<feature type="domain" description="ABC transporter" evidence="6">
    <location>
        <begin position="13"/>
        <end position="244"/>
    </location>
</feature>
<evidence type="ECO:0000256" key="3">
    <source>
        <dbReference type="ARBA" id="ARBA00022741"/>
    </source>
</evidence>
<keyword evidence="8" id="KW-1185">Reference proteome</keyword>
<dbReference type="SUPFAM" id="SSF52540">
    <property type="entry name" value="P-loop containing nucleoside triphosphate hydrolases"/>
    <property type="match status" value="1"/>
</dbReference>
<dbReference type="SMART" id="SM00382">
    <property type="entry name" value="AAA"/>
    <property type="match status" value="1"/>
</dbReference>